<dbReference type="Pfam" id="PF05050">
    <property type="entry name" value="Methyltransf_21"/>
    <property type="match status" value="1"/>
</dbReference>
<dbReference type="InterPro" id="IPR006342">
    <property type="entry name" value="FkbM_mtfrase"/>
</dbReference>
<keyword evidence="1" id="KW-0472">Membrane</keyword>
<feature type="transmembrane region" description="Helical" evidence="1">
    <location>
        <begin position="32"/>
        <end position="53"/>
    </location>
</feature>
<dbReference type="PANTHER" id="PTHR22989">
    <property type="entry name" value="UNCHARACTERIZED DUF13 C.ELEGANS"/>
    <property type="match status" value="1"/>
</dbReference>
<dbReference type="EMBL" id="JPKZ01000906">
    <property type="protein sequence ID" value="KHN84715.1"/>
    <property type="molecule type" value="Genomic_DNA"/>
</dbReference>
<name>A0A0B2VUT6_TOXCA</name>
<dbReference type="AlphaFoldDB" id="A0A0B2VUT6"/>
<sequence>MKPLAFLESCKLSVSFYDSSVHSSAMHKLKKVTLFTGFVMACFILAAFVYTGGPTFKQIYSARSTDDMLFHRYRNCLLDEIRLSRPFEVWLMSADVTKRCQRDTDLLSRLPLMPLENNDETKYVLGVPPVLEAGDECNVVTLGVGNDTMSEVALSQMIPSSCRFYGADPVVEGNEQLYSRIGTFFPYAVAATTGFRMASVLDMNTGLYTLVNISHIDLITFLRQHAKVQIVDYLLMDSESSEFDMLPFFLPCGLLDQNNITVCQWTCEFHDINDIASKRQFADFLWENTMSGRYLPMNFIDVGHIRATLINYQDELCVRRYIRQRRAGNS</sequence>
<proteinExistence type="predicted"/>
<evidence type="ECO:0000256" key="1">
    <source>
        <dbReference type="SAM" id="Phobius"/>
    </source>
</evidence>
<dbReference type="PANTHER" id="PTHR22989:SF3">
    <property type="entry name" value="METHYLTRANSFERASE FKBM DOMAIN-CONTAINING PROTEIN"/>
    <property type="match status" value="1"/>
</dbReference>
<dbReference type="OrthoDB" id="5775722at2759"/>
<comment type="caution">
    <text evidence="3">The sequence shown here is derived from an EMBL/GenBank/DDBJ whole genome shotgun (WGS) entry which is preliminary data.</text>
</comment>
<gene>
    <name evidence="3" type="primary">C28H8.8</name>
    <name evidence="3" type="ORF">Tcan_11392</name>
</gene>
<keyword evidence="4" id="KW-1185">Reference proteome</keyword>
<accession>A0A0B2VUT6</accession>
<organism evidence="3 4">
    <name type="scientific">Toxocara canis</name>
    <name type="common">Canine roundworm</name>
    <dbReference type="NCBI Taxonomy" id="6265"/>
    <lineage>
        <taxon>Eukaryota</taxon>
        <taxon>Metazoa</taxon>
        <taxon>Ecdysozoa</taxon>
        <taxon>Nematoda</taxon>
        <taxon>Chromadorea</taxon>
        <taxon>Rhabditida</taxon>
        <taxon>Spirurina</taxon>
        <taxon>Ascaridomorpha</taxon>
        <taxon>Ascaridoidea</taxon>
        <taxon>Toxocaridae</taxon>
        <taxon>Toxocara</taxon>
    </lineage>
</organism>
<keyword evidence="1" id="KW-1133">Transmembrane helix</keyword>
<evidence type="ECO:0000313" key="3">
    <source>
        <dbReference type="EMBL" id="KHN84715.1"/>
    </source>
</evidence>
<evidence type="ECO:0000313" key="4">
    <source>
        <dbReference type="Proteomes" id="UP000031036"/>
    </source>
</evidence>
<dbReference type="STRING" id="6265.A0A0B2VUT6"/>
<reference evidence="3 4" key="1">
    <citation type="submission" date="2014-11" db="EMBL/GenBank/DDBJ databases">
        <title>Genetic blueprint of the zoonotic pathogen Toxocara canis.</title>
        <authorList>
            <person name="Zhu X.-Q."/>
            <person name="Korhonen P.K."/>
            <person name="Cai H."/>
            <person name="Young N.D."/>
            <person name="Nejsum P."/>
            <person name="von Samson-Himmelstjerna G."/>
            <person name="Boag P.R."/>
            <person name="Tan P."/>
            <person name="Li Q."/>
            <person name="Min J."/>
            <person name="Yang Y."/>
            <person name="Wang X."/>
            <person name="Fang X."/>
            <person name="Hall R.S."/>
            <person name="Hofmann A."/>
            <person name="Sternberg P.W."/>
            <person name="Jex A.R."/>
            <person name="Gasser R.B."/>
        </authorList>
    </citation>
    <scope>NUCLEOTIDE SEQUENCE [LARGE SCALE GENOMIC DNA]</scope>
    <source>
        <strain evidence="3">PN_DK_2014</strain>
    </source>
</reference>
<keyword evidence="1" id="KW-0812">Transmembrane</keyword>
<protein>
    <submittedName>
        <fullName evidence="3">Uncharacterized protein C28H8.8</fullName>
    </submittedName>
</protein>
<dbReference type="Proteomes" id="UP000031036">
    <property type="component" value="Unassembled WGS sequence"/>
</dbReference>
<dbReference type="OMA" id="CCIVICH"/>
<feature type="domain" description="Methyltransferase FkbM" evidence="2">
    <location>
        <begin position="118"/>
        <end position="273"/>
    </location>
</feature>
<evidence type="ECO:0000259" key="2">
    <source>
        <dbReference type="Pfam" id="PF05050"/>
    </source>
</evidence>